<dbReference type="InterPro" id="IPR037191">
    <property type="entry name" value="VPS9_dom_sf"/>
</dbReference>
<feature type="compositionally biased region" description="Polar residues" evidence="1">
    <location>
        <begin position="481"/>
        <end position="490"/>
    </location>
</feature>
<dbReference type="PROSITE" id="PS51205">
    <property type="entry name" value="VPS9"/>
    <property type="match status" value="1"/>
</dbReference>
<dbReference type="Gene3D" id="1.20.1050.80">
    <property type="entry name" value="VPS9 domain"/>
    <property type="match status" value="1"/>
</dbReference>
<dbReference type="SUPFAM" id="SSF109993">
    <property type="entry name" value="VPS9 domain"/>
    <property type="match status" value="1"/>
</dbReference>
<accession>A0AAX4H2S7</accession>
<feature type="region of interest" description="Disordered" evidence="1">
    <location>
        <begin position="481"/>
        <end position="520"/>
    </location>
</feature>
<feature type="region of interest" description="Disordered" evidence="1">
    <location>
        <begin position="536"/>
        <end position="589"/>
    </location>
</feature>
<dbReference type="InterPro" id="IPR003123">
    <property type="entry name" value="VPS9"/>
</dbReference>
<keyword evidence="4" id="KW-1185">Reference proteome</keyword>
<gene>
    <name evidence="3" type="ORF">PUMCH_000099</name>
</gene>
<feature type="compositionally biased region" description="Polar residues" evidence="1">
    <location>
        <begin position="500"/>
        <end position="512"/>
    </location>
</feature>
<dbReference type="GeneID" id="88171168"/>
<protein>
    <recommendedName>
        <fullName evidence="2">VPS9 domain-containing protein</fullName>
    </recommendedName>
</protein>
<name>A0AAX4H2S7_9ASCO</name>
<sequence length="750" mass="84280">MKLVGTISDEVLLNIETELNPKVAALVSAFVAYLKEPRYQNPLTISELASLFNAFYHDLYGLVLSLYAQLTLCKRALIQNSPLFANDLRTYDYLNAIAHYSSSHIKLVKRSDPQAAYQLRVFAYYKAATITQTIETAQAQLFTSVTPGDQTQLYYKIFRFDLRDLAIQDLLSEKLQILRKLSLPLSAFCETEFKADSAKLDEYFMTLSEEAKQTLAKLKTCIVNLDEARTPDMKLQYIVKVQKTLIDLCAGFYKYDSSKVNNDLLLPALIYIIIYHPPDLPEDHKEIDLYLNFTFVKNFCQILDPYCISSTSFNSNSSLSSYVPTERRDSYLRGDKLSSNNFFELINLKESSNEVFEEVEPEFQSDKALIDYLQKTMFNTGELQYYLTNFEAILYFLVNTPVKDIVPEGYTIPEVYLAKEVVTLPIQQVLENREAKEKEGAENLKEITEDSAEYLEEVEDSARSRSSSLFNTISSAVSQTVTRSRSNSAALKSHHARESSFPSFEQSITSGMPSGDTYGLTPMRKFLGRIGQASGVNLSDAENGPMSDSDENAENRSKRSLSLFDVFSPGQPRTRSGSGETPSFLHSSNLRKPTISTKLSNGVSELMTKLNVAANGSSHALYNEGGNNYKTPSREDSLENFSINTKAPPIVGDPASSMDKWFNNLGDNGDAQTFANSQMGSAYNEGSLFSASFAELTKYHNADFDSLTMMDLKNLKFYYDQLCSELLALKEESKTSNEELAVEKDPQNIE</sequence>
<dbReference type="Proteomes" id="UP001338582">
    <property type="component" value="Chromosome 1"/>
</dbReference>
<dbReference type="AlphaFoldDB" id="A0AAX4H2S7"/>
<evidence type="ECO:0000313" key="4">
    <source>
        <dbReference type="Proteomes" id="UP001338582"/>
    </source>
</evidence>
<dbReference type="KEGG" id="asau:88171168"/>
<feature type="compositionally biased region" description="Polar residues" evidence="1">
    <location>
        <begin position="571"/>
        <end position="589"/>
    </location>
</feature>
<proteinExistence type="predicted"/>
<feature type="domain" description="VPS9" evidence="2">
    <location>
        <begin position="165"/>
        <end position="406"/>
    </location>
</feature>
<evidence type="ECO:0000259" key="2">
    <source>
        <dbReference type="PROSITE" id="PS51205"/>
    </source>
</evidence>
<dbReference type="Pfam" id="PF02204">
    <property type="entry name" value="VPS9"/>
    <property type="match status" value="1"/>
</dbReference>
<reference evidence="3 4" key="1">
    <citation type="submission" date="2023-10" db="EMBL/GenBank/DDBJ databases">
        <title>Draft Genome Sequence of Candida saopaulonensis from a very Premature Infant with Sepsis.</title>
        <authorList>
            <person name="Ning Y."/>
            <person name="Dai R."/>
            <person name="Xiao M."/>
            <person name="Xu Y."/>
            <person name="Yan Q."/>
            <person name="Zhang L."/>
        </authorList>
    </citation>
    <scope>NUCLEOTIDE SEQUENCE [LARGE SCALE GENOMIC DNA]</scope>
    <source>
        <strain evidence="3 4">19XY460</strain>
    </source>
</reference>
<dbReference type="RefSeq" id="XP_062875266.1">
    <property type="nucleotide sequence ID" value="XM_063019196.1"/>
</dbReference>
<evidence type="ECO:0000256" key="1">
    <source>
        <dbReference type="SAM" id="MobiDB-lite"/>
    </source>
</evidence>
<organism evidence="3 4">
    <name type="scientific">Australozyma saopauloensis</name>
    <dbReference type="NCBI Taxonomy" id="291208"/>
    <lineage>
        <taxon>Eukaryota</taxon>
        <taxon>Fungi</taxon>
        <taxon>Dikarya</taxon>
        <taxon>Ascomycota</taxon>
        <taxon>Saccharomycotina</taxon>
        <taxon>Pichiomycetes</taxon>
        <taxon>Metschnikowiaceae</taxon>
        <taxon>Australozyma</taxon>
    </lineage>
</organism>
<evidence type="ECO:0000313" key="3">
    <source>
        <dbReference type="EMBL" id="WPK22879.1"/>
    </source>
</evidence>
<dbReference type="EMBL" id="CP138894">
    <property type="protein sequence ID" value="WPK22879.1"/>
    <property type="molecule type" value="Genomic_DNA"/>
</dbReference>